<gene>
    <name evidence="4" type="ORF">SAMN05216562_2840</name>
</gene>
<dbReference type="SUPFAM" id="SSF103515">
    <property type="entry name" value="Autotransporter"/>
    <property type="match status" value="1"/>
</dbReference>
<dbReference type="Proteomes" id="UP000198658">
    <property type="component" value="Unassembled WGS sequence"/>
</dbReference>
<dbReference type="SUPFAM" id="SSF52266">
    <property type="entry name" value="SGNH hydrolase"/>
    <property type="match status" value="1"/>
</dbReference>
<dbReference type="PANTHER" id="PTHR45642:SF139">
    <property type="entry name" value="SGNH HYDROLASE-TYPE ESTERASE DOMAIN-CONTAINING PROTEIN"/>
    <property type="match status" value="1"/>
</dbReference>
<dbReference type="EMBL" id="FNQO01000003">
    <property type="protein sequence ID" value="SEA36303.1"/>
    <property type="molecule type" value="Genomic_DNA"/>
</dbReference>
<dbReference type="Gene3D" id="3.40.50.1110">
    <property type="entry name" value="SGNH hydrolase"/>
    <property type="match status" value="1"/>
</dbReference>
<dbReference type="Pfam" id="PF00657">
    <property type="entry name" value="Lipase_GDSL"/>
    <property type="match status" value="1"/>
</dbReference>
<dbReference type="InterPro" id="IPR005546">
    <property type="entry name" value="Autotransporte_beta"/>
</dbReference>
<feature type="chain" id="PRO_5011479281" evidence="2">
    <location>
        <begin position="23"/>
        <end position="724"/>
    </location>
</feature>
<sequence>MGFTVKSVCAAMALASAATAIADDDNLLLYRNIVVFGDSLSDSGNAGIFTSSDPDGILPKQPAVSFLAQDLGLAPLMPSCSGLGPAFGGAIPCAPAPGTPQQQFQQIAGSVLANGSNWAVGGNRTADVLLDLVGPQRFRELFPNTTVADHNPLTTILPDSTRCGSDGVCDPAAGESPYLSPAEVAAAVAAFGNPAALQALVDDPNNNITLTGVPFATGQGFLPQNGVARNTLYYLNGGGNDILAGIAAGTLSPERVRRSVNFLVTAASELRAVGARYVVVSNVPRIGNTPRINDLGSAAVNAANNSTEQFNNRLRIDLNRVGNVLILDTAGVIELAIENPTLFGFANIDQSATCYAAGACDNPNPIYSETGTAPNANQLIFNDGIHPTLAAQKVLGDYYFSVLSAPVGFAMLPDLGYQNTRLHQTNIDHHLVAQRFHDPTTTVFFGGTLATTELGQGFAPNEEDLGWDGLLGMSFAAGDSFEWALALSFANSYYTPHDLSLKARSFNLSGLARWDNERFFVDGGVTYSDTDYYDVDRRIRLGSTFQTRIDGDTDGGAVSFFARAGYDTAPVLPCQAGPFIAAAWTQVDVDSFRESTRRRPTYIGIRGVPLDPLGLSVRHQDREYYRLRGGFFYNGPENADWRWFGEVWLEHNGGDDVAKVGVGVKSIPGNSARLAAYDSQNAGFFQNGVGALVGLNITEKLQLSGNILVRPEDTVGGLNLNYRF</sequence>
<dbReference type="InterPro" id="IPR036709">
    <property type="entry name" value="Autotransporte_beta_dom_sf"/>
</dbReference>
<dbReference type="Gene3D" id="2.40.128.130">
    <property type="entry name" value="Autotransporter beta-domain"/>
    <property type="match status" value="1"/>
</dbReference>
<accession>A0A1H4AK00</accession>
<dbReference type="InterPro" id="IPR001087">
    <property type="entry name" value="GDSL"/>
</dbReference>
<dbReference type="PANTHER" id="PTHR45642">
    <property type="entry name" value="GDSL ESTERASE/LIPASE EXL3"/>
    <property type="match status" value="1"/>
</dbReference>
<keyword evidence="1 2" id="KW-0732">Signal</keyword>
<feature type="signal peptide" evidence="2">
    <location>
        <begin position="1"/>
        <end position="22"/>
    </location>
</feature>
<name>A0A1H4AK00_9GAMM</name>
<dbReference type="PROSITE" id="PS51208">
    <property type="entry name" value="AUTOTRANSPORTER"/>
    <property type="match status" value="1"/>
</dbReference>
<feature type="domain" description="Autotransporter" evidence="3">
    <location>
        <begin position="436"/>
        <end position="724"/>
    </location>
</feature>
<protein>
    <submittedName>
        <fullName evidence="4">Phospholipase/lecithinase/hemolysin</fullName>
    </submittedName>
</protein>
<dbReference type="InterPro" id="IPR036514">
    <property type="entry name" value="SGNH_hydro_sf"/>
</dbReference>
<dbReference type="InterPro" id="IPR050592">
    <property type="entry name" value="GDSL_lipolytic_enzyme"/>
</dbReference>
<dbReference type="GO" id="GO:0016788">
    <property type="term" value="F:hydrolase activity, acting on ester bonds"/>
    <property type="evidence" value="ECO:0007669"/>
    <property type="project" value="InterPro"/>
</dbReference>
<dbReference type="STRING" id="658218.SAMN05216562_2840"/>
<evidence type="ECO:0000256" key="1">
    <source>
        <dbReference type="ARBA" id="ARBA00022729"/>
    </source>
</evidence>
<dbReference type="RefSeq" id="WP_170833222.1">
    <property type="nucleotide sequence ID" value="NZ_FNQO01000003.1"/>
</dbReference>
<keyword evidence="5" id="KW-1185">Reference proteome</keyword>
<proteinExistence type="predicted"/>
<evidence type="ECO:0000313" key="5">
    <source>
        <dbReference type="Proteomes" id="UP000198658"/>
    </source>
</evidence>
<dbReference type="AlphaFoldDB" id="A0A1H4AK00"/>
<evidence type="ECO:0000256" key="2">
    <source>
        <dbReference type="SAM" id="SignalP"/>
    </source>
</evidence>
<evidence type="ECO:0000259" key="3">
    <source>
        <dbReference type="PROSITE" id="PS51208"/>
    </source>
</evidence>
<evidence type="ECO:0000313" key="4">
    <source>
        <dbReference type="EMBL" id="SEA36303.1"/>
    </source>
</evidence>
<dbReference type="Pfam" id="PF03797">
    <property type="entry name" value="Autotransporter"/>
    <property type="match status" value="1"/>
</dbReference>
<reference evidence="5" key="1">
    <citation type="submission" date="2016-10" db="EMBL/GenBank/DDBJ databases">
        <authorList>
            <person name="Varghese N."/>
            <person name="Submissions S."/>
        </authorList>
    </citation>
    <scope>NUCLEOTIDE SEQUENCE [LARGE SCALE GENOMIC DNA]</scope>
    <source>
        <strain evidence="5">CGMCC 1.10657</strain>
    </source>
</reference>
<organism evidence="4 5">
    <name type="scientific">Microbulbifer marinus</name>
    <dbReference type="NCBI Taxonomy" id="658218"/>
    <lineage>
        <taxon>Bacteria</taxon>
        <taxon>Pseudomonadati</taxon>
        <taxon>Pseudomonadota</taxon>
        <taxon>Gammaproteobacteria</taxon>
        <taxon>Cellvibrionales</taxon>
        <taxon>Microbulbiferaceae</taxon>
        <taxon>Microbulbifer</taxon>
    </lineage>
</organism>